<gene>
    <name evidence="1" type="ORF">OXD698_LOCUS49320</name>
</gene>
<name>A0A820LQH0_9BILA</name>
<organism evidence="1 2">
    <name type="scientific">Adineta steineri</name>
    <dbReference type="NCBI Taxonomy" id="433720"/>
    <lineage>
        <taxon>Eukaryota</taxon>
        <taxon>Metazoa</taxon>
        <taxon>Spiralia</taxon>
        <taxon>Gnathifera</taxon>
        <taxon>Rotifera</taxon>
        <taxon>Eurotatoria</taxon>
        <taxon>Bdelloidea</taxon>
        <taxon>Adinetida</taxon>
        <taxon>Adinetidae</taxon>
        <taxon>Adineta</taxon>
    </lineage>
</organism>
<evidence type="ECO:0000313" key="1">
    <source>
        <dbReference type="EMBL" id="CAF4361214.1"/>
    </source>
</evidence>
<dbReference type="AlphaFoldDB" id="A0A820LQH0"/>
<comment type="caution">
    <text evidence="1">The sequence shown here is derived from an EMBL/GenBank/DDBJ whole genome shotgun (WGS) entry which is preliminary data.</text>
</comment>
<dbReference type="SUPFAM" id="SSF47031">
    <property type="entry name" value="Second domain of FERM"/>
    <property type="match status" value="1"/>
</dbReference>
<reference evidence="1" key="1">
    <citation type="submission" date="2021-02" db="EMBL/GenBank/DDBJ databases">
        <authorList>
            <person name="Nowell W R."/>
        </authorList>
    </citation>
    <scope>NUCLEOTIDE SEQUENCE</scope>
</reference>
<dbReference type="EMBL" id="CAJOAZ010021959">
    <property type="protein sequence ID" value="CAF4361214.1"/>
    <property type="molecule type" value="Genomic_DNA"/>
</dbReference>
<protein>
    <submittedName>
        <fullName evidence="1">Uncharacterized protein</fullName>
    </submittedName>
</protein>
<proteinExistence type="predicted"/>
<evidence type="ECO:0000313" key="2">
    <source>
        <dbReference type="Proteomes" id="UP000663844"/>
    </source>
</evidence>
<sequence>MAATTRDKSTKQENDVLVLIASWVLRSPEDFQDYLVQKELKSFFTLLESLRSSFRIWTSQIKEILALQDTDVPLNTEIDDVTTDDIYREYVRMQRDIVSGRLICSKEEAAALAAVQLRLETWPEENLDLAEGKS</sequence>
<dbReference type="InterPro" id="IPR035963">
    <property type="entry name" value="FERM_2"/>
</dbReference>
<dbReference type="Proteomes" id="UP000663844">
    <property type="component" value="Unassembled WGS sequence"/>
</dbReference>
<accession>A0A820LQH0</accession>